<evidence type="ECO:0000256" key="2">
    <source>
        <dbReference type="PROSITE-ProRule" id="PRU00703"/>
    </source>
</evidence>
<evidence type="ECO:0000256" key="1">
    <source>
        <dbReference type="ARBA" id="ARBA00023122"/>
    </source>
</evidence>
<dbReference type="Pfam" id="PF00571">
    <property type="entry name" value="CBS"/>
    <property type="match status" value="2"/>
</dbReference>
<dbReference type="Proteomes" id="UP000078543">
    <property type="component" value="Unassembled WGS sequence"/>
</dbReference>
<dbReference type="PANTHER" id="PTHR43080:SF26">
    <property type="entry name" value="REGULATORY PROTEIN"/>
    <property type="match status" value="1"/>
</dbReference>
<evidence type="ECO:0000313" key="5">
    <source>
        <dbReference type="Proteomes" id="UP000078543"/>
    </source>
</evidence>
<evidence type="ECO:0000313" key="4">
    <source>
        <dbReference type="EMBL" id="OAN48745.1"/>
    </source>
</evidence>
<name>A0A178ML21_9PROT</name>
<dbReference type="OrthoDB" id="7841234at2"/>
<dbReference type="SMART" id="SM00116">
    <property type="entry name" value="CBS"/>
    <property type="match status" value="2"/>
</dbReference>
<dbReference type="Gene3D" id="3.90.1280.20">
    <property type="match status" value="1"/>
</dbReference>
<accession>A0A178ML21</accession>
<feature type="domain" description="CBS" evidence="3">
    <location>
        <begin position="6"/>
        <end position="64"/>
    </location>
</feature>
<dbReference type="CDD" id="cd02205">
    <property type="entry name" value="CBS_pair_SF"/>
    <property type="match status" value="1"/>
</dbReference>
<dbReference type="STRING" id="1437059.A6A05_14615"/>
<reference evidence="4 5" key="1">
    <citation type="submission" date="2016-04" db="EMBL/GenBank/DDBJ databases">
        <title>Draft genome sequence of freshwater magnetotactic bacteria Magnetospirillum marisnigri SP-1 and Magnetospirillum moscoviense BB-1.</title>
        <authorList>
            <person name="Koziaeva V."/>
            <person name="Dziuba M.V."/>
            <person name="Ivanov T.M."/>
            <person name="Kuznetsov B."/>
            <person name="Grouzdev D.S."/>
        </authorList>
    </citation>
    <scope>NUCLEOTIDE SEQUENCE [LARGE SCALE GENOMIC DNA]</scope>
    <source>
        <strain evidence="4 5">BB-1</strain>
    </source>
</reference>
<feature type="domain" description="CBS" evidence="3">
    <location>
        <begin position="96"/>
        <end position="148"/>
    </location>
</feature>
<gene>
    <name evidence="4" type="ORF">A6A05_14615</name>
</gene>
<dbReference type="PANTHER" id="PTHR43080">
    <property type="entry name" value="CBS DOMAIN-CONTAINING PROTEIN CBSX3, MITOCHONDRIAL"/>
    <property type="match status" value="1"/>
</dbReference>
<dbReference type="InterPro" id="IPR000644">
    <property type="entry name" value="CBS_dom"/>
</dbReference>
<dbReference type="RefSeq" id="WP_068502502.1">
    <property type="nucleotide sequence ID" value="NZ_LWQU01000156.1"/>
</dbReference>
<dbReference type="InterPro" id="IPR046342">
    <property type="entry name" value="CBS_dom_sf"/>
</dbReference>
<sequence>MTCQSIISAPPATLAKTDTVAQALGVLLTHRVLMLPVVDAKGHYVGVFGLKEVVALVLPKAARLGEDLGDLGFLSDGLADLRKRLAAQGADSIGKHVAPHRSVAPDTQLVEALLLLYKGDSFLPVVDGSGVLVGVVTAADALTRMAEA</sequence>
<dbReference type="Gene3D" id="3.10.580.10">
    <property type="entry name" value="CBS-domain"/>
    <property type="match status" value="1"/>
</dbReference>
<dbReference type="PROSITE" id="PS51371">
    <property type="entry name" value="CBS"/>
    <property type="match status" value="2"/>
</dbReference>
<organism evidence="4 5">
    <name type="scientific">Magnetospirillum moscoviense</name>
    <dbReference type="NCBI Taxonomy" id="1437059"/>
    <lineage>
        <taxon>Bacteria</taxon>
        <taxon>Pseudomonadati</taxon>
        <taxon>Pseudomonadota</taxon>
        <taxon>Alphaproteobacteria</taxon>
        <taxon>Rhodospirillales</taxon>
        <taxon>Rhodospirillaceae</taxon>
        <taxon>Magnetospirillum</taxon>
    </lineage>
</organism>
<comment type="caution">
    <text evidence="4">The sequence shown here is derived from an EMBL/GenBank/DDBJ whole genome shotgun (WGS) entry which is preliminary data.</text>
</comment>
<keyword evidence="5" id="KW-1185">Reference proteome</keyword>
<keyword evidence="1 2" id="KW-0129">CBS domain</keyword>
<dbReference type="EMBL" id="LWQU01000156">
    <property type="protein sequence ID" value="OAN48745.1"/>
    <property type="molecule type" value="Genomic_DNA"/>
</dbReference>
<dbReference type="AlphaFoldDB" id="A0A178ML21"/>
<dbReference type="SUPFAM" id="SSF54631">
    <property type="entry name" value="CBS-domain pair"/>
    <property type="match status" value="1"/>
</dbReference>
<protein>
    <recommendedName>
        <fullName evidence="3">CBS domain-containing protein</fullName>
    </recommendedName>
</protein>
<proteinExistence type="predicted"/>
<evidence type="ECO:0000259" key="3">
    <source>
        <dbReference type="PROSITE" id="PS51371"/>
    </source>
</evidence>
<dbReference type="InterPro" id="IPR051257">
    <property type="entry name" value="Diverse_CBS-Domain"/>
</dbReference>